<dbReference type="AlphaFoldDB" id="A0A2S9JGW1"/>
<dbReference type="GO" id="GO:0015833">
    <property type="term" value="P:peptide transport"/>
    <property type="evidence" value="ECO:0007669"/>
    <property type="project" value="TreeGrafter"/>
</dbReference>
<organism evidence="7 8">
    <name type="scientific">Phyllobacterium myrsinacearum</name>
    <dbReference type="NCBI Taxonomy" id="28101"/>
    <lineage>
        <taxon>Bacteria</taxon>
        <taxon>Pseudomonadati</taxon>
        <taxon>Pseudomonadota</taxon>
        <taxon>Alphaproteobacteria</taxon>
        <taxon>Hyphomicrobiales</taxon>
        <taxon>Phyllobacteriaceae</taxon>
        <taxon>Phyllobacterium</taxon>
    </lineage>
</organism>
<dbReference type="EMBL" id="PVBT01000004">
    <property type="protein sequence ID" value="PRD52231.1"/>
    <property type="molecule type" value="Genomic_DNA"/>
</dbReference>
<dbReference type="Gene3D" id="3.90.76.10">
    <property type="entry name" value="Dipeptide-binding Protein, Domain 1"/>
    <property type="match status" value="1"/>
</dbReference>
<dbReference type="Gene3D" id="3.40.190.10">
    <property type="entry name" value="Periplasmic binding protein-like II"/>
    <property type="match status" value="1"/>
</dbReference>
<dbReference type="InterPro" id="IPR039424">
    <property type="entry name" value="SBP_5"/>
</dbReference>
<name>A0A2S9JGW1_9HYPH</name>
<feature type="domain" description="Solute-binding protein family 5" evidence="6">
    <location>
        <begin position="81"/>
        <end position="443"/>
    </location>
</feature>
<dbReference type="InterPro" id="IPR030678">
    <property type="entry name" value="Peptide/Ni-bd"/>
</dbReference>
<evidence type="ECO:0000256" key="5">
    <source>
        <dbReference type="SAM" id="SignalP"/>
    </source>
</evidence>
<keyword evidence="8" id="KW-1185">Reference proteome</keyword>
<dbReference type="GO" id="GO:1904680">
    <property type="term" value="F:peptide transmembrane transporter activity"/>
    <property type="evidence" value="ECO:0007669"/>
    <property type="project" value="TreeGrafter"/>
</dbReference>
<comment type="caution">
    <text evidence="7">The sequence shown here is derived from an EMBL/GenBank/DDBJ whole genome shotgun (WGS) entry which is preliminary data.</text>
</comment>
<dbReference type="Proteomes" id="UP000238563">
    <property type="component" value="Unassembled WGS sequence"/>
</dbReference>
<accession>A0A2S9JGW1</accession>
<keyword evidence="3" id="KW-0813">Transport</keyword>
<dbReference type="RefSeq" id="WP_105734741.1">
    <property type="nucleotide sequence ID" value="NZ_PVBT01000004.1"/>
</dbReference>
<evidence type="ECO:0000313" key="8">
    <source>
        <dbReference type="Proteomes" id="UP000238563"/>
    </source>
</evidence>
<protein>
    <submittedName>
        <fullName evidence="7">ABC transporter substrate-binding protein</fullName>
    </submittedName>
</protein>
<comment type="similarity">
    <text evidence="2">Belongs to the bacterial solute-binding protein 5 family.</text>
</comment>
<dbReference type="PIRSF" id="PIRSF002741">
    <property type="entry name" value="MppA"/>
    <property type="match status" value="1"/>
</dbReference>
<feature type="signal peptide" evidence="5">
    <location>
        <begin position="1"/>
        <end position="31"/>
    </location>
</feature>
<dbReference type="PANTHER" id="PTHR30290:SF10">
    <property type="entry name" value="PERIPLASMIC OLIGOPEPTIDE-BINDING PROTEIN-RELATED"/>
    <property type="match status" value="1"/>
</dbReference>
<feature type="chain" id="PRO_5015510065" evidence="5">
    <location>
        <begin position="32"/>
        <end position="539"/>
    </location>
</feature>
<comment type="subcellular location">
    <subcellularLocation>
        <location evidence="1">Periplasm</location>
    </subcellularLocation>
</comment>
<dbReference type="SUPFAM" id="SSF53850">
    <property type="entry name" value="Periplasmic binding protein-like II"/>
    <property type="match status" value="1"/>
</dbReference>
<evidence type="ECO:0000313" key="7">
    <source>
        <dbReference type="EMBL" id="PRD52231.1"/>
    </source>
</evidence>
<dbReference type="GO" id="GO:0030288">
    <property type="term" value="C:outer membrane-bounded periplasmic space"/>
    <property type="evidence" value="ECO:0007669"/>
    <property type="project" value="UniProtKB-ARBA"/>
</dbReference>
<dbReference type="CDD" id="cd08512">
    <property type="entry name" value="PBP2_NikA_DppA_OppA_like_7"/>
    <property type="match status" value="1"/>
</dbReference>
<sequence length="539" mass="59897">MSDLKTRTILRRSTALILVAGLAGISFAAEAASPPNTLAMAWNIDAISTFDPAQIGEAATNEIIQNICDPLVDFDPADETKLVPKLAKSWGVSQDGLQITFHMRDDLVFPSGEKATAGDMAWSLRRVVKLGFGNAATLTEYGFTKDNADQSITAPDDKTLVFRLDKPYPANLILAAIAANRVAALLNQKALMANQVDGDMGNKYLATRSDCVGPYKLMRWNPAEVVILQANTNYWGEAPKLKQVLIRHVSEAGTQRLLLEKGDIDIARDLTPEDLRDLETQNKATASRALKPSLFYWNFNNADPVFANEKVRLAMRYLIDYEGLGKTVIHNVGVPRASFVQLGAFGALDEREGQPFKLDVEKARELLKDAGYPNGFETTMFISTAPYAAPIAQSIQDAAAKAGVKIKIERMANAQLFSRIRGREFQTSLMGWQTTVPDAHGNASRQIFNPDNRAEAKQTMYPSWRASYFDEAVNKQVDDALFEKDESTRKQKYIDLQKQMMEKGPHAFIFQIYNVAGVSKAMKNWSWNGFRVYYDLAAK</sequence>
<reference evidence="7 8" key="1">
    <citation type="submission" date="2018-02" db="EMBL/GenBank/DDBJ databases">
        <title>The draft genome of Phyllobacterium myrsinacearum DSM5892.</title>
        <authorList>
            <person name="Li L."/>
            <person name="Liu L."/>
            <person name="Zhang X."/>
            <person name="Wang T."/>
        </authorList>
    </citation>
    <scope>NUCLEOTIDE SEQUENCE [LARGE SCALE GENOMIC DNA]</scope>
    <source>
        <strain evidence="7 8">DSM 5892</strain>
    </source>
</reference>
<evidence type="ECO:0000256" key="4">
    <source>
        <dbReference type="ARBA" id="ARBA00022729"/>
    </source>
</evidence>
<dbReference type="PANTHER" id="PTHR30290">
    <property type="entry name" value="PERIPLASMIC BINDING COMPONENT OF ABC TRANSPORTER"/>
    <property type="match status" value="1"/>
</dbReference>
<proteinExistence type="inferred from homology"/>
<dbReference type="OrthoDB" id="9803988at2"/>
<evidence type="ECO:0000256" key="1">
    <source>
        <dbReference type="ARBA" id="ARBA00004418"/>
    </source>
</evidence>
<dbReference type="Pfam" id="PF00496">
    <property type="entry name" value="SBP_bac_5"/>
    <property type="match status" value="1"/>
</dbReference>
<dbReference type="GO" id="GO:0043190">
    <property type="term" value="C:ATP-binding cassette (ABC) transporter complex"/>
    <property type="evidence" value="ECO:0007669"/>
    <property type="project" value="InterPro"/>
</dbReference>
<evidence type="ECO:0000256" key="3">
    <source>
        <dbReference type="ARBA" id="ARBA00022448"/>
    </source>
</evidence>
<gene>
    <name evidence="7" type="ORF">C5750_15125</name>
</gene>
<evidence type="ECO:0000256" key="2">
    <source>
        <dbReference type="ARBA" id="ARBA00005695"/>
    </source>
</evidence>
<keyword evidence="4 5" id="KW-0732">Signal</keyword>
<dbReference type="Gene3D" id="3.10.105.10">
    <property type="entry name" value="Dipeptide-binding Protein, Domain 3"/>
    <property type="match status" value="1"/>
</dbReference>
<dbReference type="InterPro" id="IPR000914">
    <property type="entry name" value="SBP_5_dom"/>
</dbReference>
<evidence type="ECO:0000259" key="6">
    <source>
        <dbReference type="Pfam" id="PF00496"/>
    </source>
</evidence>